<reference evidence="1" key="2">
    <citation type="submission" date="2021-03" db="UniProtKB">
        <authorList>
            <consortium name="EnsemblPlants"/>
        </authorList>
    </citation>
    <scope>IDENTIFICATION</scope>
</reference>
<proteinExistence type="predicted"/>
<organism evidence="1 2">
    <name type="scientific">Cannabis sativa</name>
    <name type="common">Hemp</name>
    <name type="synonym">Marijuana</name>
    <dbReference type="NCBI Taxonomy" id="3483"/>
    <lineage>
        <taxon>Eukaryota</taxon>
        <taxon>Viridiplantae</taxon>
        <taxon>Streptophyta</taxon>
        <taxon>Embryophyta</taxon>
        <taxon>Tracheophyta</taxon>
        <taxon>Spermatophyta</taxon>
        <taxon>Magnoliopsida</taxon>
        <taxon>eudicotyledons</taxon>
        <taxon>Gunneridae</taxon>
        <taxon>Pentapetalae</taxon>
        <taxon>rosids</taxon>
        <taxon>fabids</taxon>
        <taxon>Rosales</taxon>
        <taxon>Cannabaceae</taxon>
        <taxon>Cannabis</taxon>
    </lineage>
</organism>
<dbReference type="PANTHER" id="PTHR11439">
    <property type="entry name" value="GAG-POL-RELATED RETROTRANSPOSON"/>
    <property type="match status" value="1"/>
</dbReference>
<evidence type="ECO:0008006" key="3">
    <source>
        <dbReference type="Google" id="ProtNLM"/>
    </source>
</evidence>
<dbReference type="AlphaFoldDB" id="A0A803PEC8"/>
<dbReference type="EMBL" id="UZAU01000400">
    <property type="status" value="NOT_ANNOTATED_CDS"/>
    <property type="molecule type" value="Genomic_DNA"/>
</dbReference>
<dbReference type="Gramene" id="evm.model.04.1744">
    <property type="protein sequence ID" value="cds.evm.model.04.1744"/>
    <property type="gene ID" value="evm.TU.04.1744"/>
</dbReference>
<dbReference type="Proteomes" id="UP000596661">
    <property type="component" value="Chromosome 4"/>
</dbReference>
<dbReference type="PANTHER" id="PTHR11439:SF467">
    <property type="entry name" value="INTEGRASE CATALYTIC DOMAIN-CONTAINING PROTEIN"/>
    <property type="match status" value="1"/>
</dbReference>
<accession>A0A803PEC8</accession>
<protein>
    <recommendedName>
        <fullName evidence="3">Mitochondrial protein</fullName>
    </recommendedName>
</protein>
<gene>
    <name evidence="1" type="primary">LOC133037126</name>
</gene>
<keyword evidence="2" id="KW-1185">Reference proteome</keyword>
<reference evidence="1" key="1">
    <citation type="submission" date="2018-11" db="EMBL/GenBank/DDBJ databases">
        <authorList>
            <person name="Grassa J C."/>
        </authorList>
    </citation>
    <scope>NUCLEOTIDE SEQUENCE [LARGE SCALE GENOMIC DNA]</scope>
</reference>
<dbReference type="EnsemblPlants" id="evm.model.04.1744">
    <property type="protein sequence ID" value="cds.evm.model.04.1744"/>
    <property type="gene ID" value="evm.TU.04.1744"/>
</dbReference>
<evidence type="ECO:0000313" key="1">
    <source>
        <dbReference type="EnsemblPlants" id="cds.evm.model.04.1744"/>
    </source>
</evidence>
<sequence length="179" mass="20449">MTEIQQVITTLHDQFTLKVLGFVMSCFLGFEVHRSNESITLTQQNYARDLLTTTQLLDSKPQRTLMCSTSESFPKIDTPMQNPTMYRGVIGALQYFTMTRPYITFHMNRLSLFMQSLTFNHWSACKHVLRYLAGTFDMGLTSNVAYSLNLQGFIDADWAGCYDDRKSTSVTAFSFVVIS</sequence>
<evidence type="ECO:0000313" key="2">
    <source>
        <dbReference type="Proteomes" id="UP000596661"/>
    </source>
</evidence>
<name>A0A803PEC8_CANSA</name>